<dbReference type="SUPFAM" id="SSF53955">
    <property type="entry name" value="Lysozyme-like"/>
    <property type="match status" value="2"/>
</dbReference>
<protein>
    <submittedName>
        <fullName evidence="1">Putative Lytic Transglycosylase</fullName>
    </submittedName>
</protein>
<dbReference type="PATRIC" id="fig|1069642.3.peg.2522"/>
<evidence type="ECO:0000313" key="2">
    <source>
        <dbReference type="Proteomes" id="UP000010074"/>
    </source>
</evidence>
<gene>
    <name evidence="1" type="ORF">Bdt_2546</name>
</gene>
<reference evidence="1 2" key="1">
    <citation type="journal article" date="2012" name="BMC Genomics">
        <title>Genome analysis of a simultaneously predatory and prey-independent, novel Bdellovibrio bacteriovorus from the River Tiber, supports in silico predictions of both ancient and recent lateral gene transfer from diverse bacteria.</title>
        <authorList>
            <person name="Hobley L."/>
            <person name="Lerner T.R."/>
            <person name="Williams L.E."/>
            <person name="Lambert C."/>
            <person name="Till R."/>
            <person name="Milner D.S."/>
            <person name="Basford S.M."/>
            <person name="Capeness M.J."/>
            <person name="Fenton A.K."/>
            <person name="Atterbury R.J."/>
            <person name="Harris M.A."/>
            <person name="Sockett R.E."/>
        </authorList>
    </citation>
    <scope>NUCLEOTIDE SEQUENCE [LARGE SCALE GENOMIC DNA]</scope>
    <source>
        <strain evidence="1 2">Tiberius</strain>
    </source>
</reference>
<dbReference type="AlphaFoldDB" id="K7ZBB6"/>
<dbReference type="Proteomes" id="UP000010074">
    <property type="component" value="Chromosome"/>
</dbReference>
<dbReference type="HOGENOM" id="CLU_573261_0_0_7"/>
<sequence>MPIYRSGMWPEVDNSESINYYDGVNTPLITSLMVGLLTDIKLKIDQVNSDGVVGNNPPTSIRDQGNLNIPLGGIFTLKLYDGTNPINATYKLVAGTASLRPKIDKPDDIKVGLWLDRVALLFKEGNATSSQQILAVHNGSQKLIITPTSNKYRPITLFLNVANPKSLGTASGQFDSIILQYAHLRGIPPQFIKAQIRQESNFDPAAFRYEPVSVDLALFGKNPVRDKTKEKIFGKYIIGPKRDLKAIHIDLLRPRNRYGVYLGSSPVPSAVPANYEMEYNNGKSLQSTELMRINNAGYKAKNKNETTFERQNWFLDQGKVAKEELILLNSGLRDPNSKSRFSPIFDFTAQTIVASSYGLMQPLYSTVANRKFANYLNADSTGRNPLDLFSPPTNLQYGTTFLSFVFRKSNGNENKEKASFDSFTVFRDAWKRGFIMYNAGPYITRIDISSTSSYGAKVWSHISKYEPVAANPFVSK</sequence>
<proteinExistence type="predicted"/>
<dbReference type="KEGG" id="bbat:Bdt_2546"/>
<accession>K7ZBB6</accession>
<dbReference type="STRING" id="1069642.Bdt_2546"/>
<name>K7ZBB6_BDEBC</name>
<dbReference type="InterPro" id="IPR023346">
    <property type="entry name" value="Lysozyme-like_dom_sf"/>
</dbReference>
<dbReference type="OrthoDB" id="1891855at2"/>
<dbReference type="EMBL" id="CP002930">
    <property type="protein sequence ID" value="AFY02229.1"/>
    <property type="molecule type" value="Genomic_DNA"/>
</dbReference>
<evidence type="ECO:0000313" key="1">
    <source>
        <dbReference type="EMBL" id="AFY02229.1"/>
    </source>
</evidence>
<organism evidence="1 2">
    <name type="scientific">Bdellovibrio bacteriovorus str. Tiberius</name>
    <dbReference type="NCBI Taxonomy" id="1069642"/>
    <lineage>
        <taxon>Bacteria</taxon>
        <taxon>Pseudomonadati</taxon>
        <taxon>Bdellovibrionota</taxon>
        <taxon>Bdellovibrionia</taxon>
        <taxon>Bdellovibrionales</taxon>
        <taxon>Pseudobdellovibrionaceae</taxon>
        <taxon>Bdellovibrio</taxon>
    </lineage>
</organism>
<dbReference type="Gene3D" id="1.10.530.10">
    <property type="match status" value="2"/>
</dbReference>
<dbReference type="RefSeq" id="WP_015091665.1">
    <property type="nucleotide sequence ID" value="NC_019567.1"/>
</dbReference>